<proteinExistence type="predicted"/>
<dbReference type="PROSITE" id="PS50995">
    <property type="entry name" value="HTH_MARR_2"/>
    <property type="match status" value="1"/>
</dbReference>
<dbReference type="GO" id="GO:0003677">
    <property type="term" value="F:DNA binding"/>
    <property type="evidence" value="ECO:0007669"/>
    <property type="project" value="UniProtKB-KW"/>
</dbReference>
<name>A0A9X4MZ89_9FLAO</name>
<dbReference type="SUPFAM" id="SSF46785">
    <property type="entry name" value="Winged helix' DNA-binding domain"/>
    <property type="match status" value="1"/>
</dbReference>
<reference evidence="5" key="1">
    <citation type="submission" date="2022-07" db="EMBL/GenBank/DDBJ databases">
        <title>Description and genome-wide analysis of Profundicola chukchiensis gen. nov., sp. nov., marine bacteria isolated from bottom sediments of the Chukchi Sea.</title>
        <authorList>
            <person name="Romanenko L."/>
            <person name="Otstavnykh N."/>
            <person name="Kurilenko V."/>
            <person name="Eremeev V."/>
            <person name="Velansky P."/>
            <person name="Mikhailov V."/>
            <person name="Isaeva M."/>
        </authorList>
    </citation>
    <scope>NUCLEOTIDE SEQUENCE</scope>
    <source>
        <strain evidence="5">KMM 9713</strain>
    </source>
</reference>
<keyword evidence="2 5" id="KW-0238">DNA-binding</keyword>
<evidence type="ECO:0000256" key="3">
    <source>
        <dbReference type="ARBA" id="ARBA00023163"/>
    </source>
</evidence>
<protein>
    <submittedName>
        <fullName evidence="5">Winged helix DNA-binding protein</fullName>
    </submittedName>
</protein>
<evidence type="ECO:0000313" key="5">
    <source>
        <dbReference type="EMBL" id="MDG4946357.1"/>
    </source>
</evidence>
<keyword evidence="3" id="KW-0804">Transcription</keyword>
<dbReference type="InterPro" id="IPR036390">
    <property type="entry name" value="WH_DNA-bd_sf"/>
</dbReference>
<dbReference type="RefSeq" id="WP_304417281.1">
    <property type="nucleotide sequence ID" value="NZ_JANAIE010000005.1"/>
</dbReference>
<dbReference type="InterPro" id="IPR036388">
    <property type="entry name" value="WH-like_DNA-bd_sf"/>
</dbReference>
<dbReference type="GO" id="GO:0003700">
    <property type="term" value="F:DNA-binding transcription factor activity"/>
    <property type="evidence" value="ECO:0007669"/>
    <property type="project" value="InterPro"/>
</dbReference>
<dbReference type="Gene3D" id="1.10.10.10">
    <property type="entry name" value="Winged helix-like DNA-binding domain superfamily/Winged helix DNA-binding domain"/>
    <property type="match status" value="1"/>
</dbReference>
<dbReference type="InterPro" id="IPR000835">
    <property type="entry name" value="HTH_MarR-typ"/>
</dbReference>
<feature type="domain" description="HTH marR-type" evidence="4">
    <location>
        <begin position="60"/>
        <end position="193"/>
    </location>
</feature>
<dbReference type="Pfam" id="PF13463">
    <property type="entry name" value="HTH_27"/>
    <property type="match status" value="1"/>
</dbReference>
<evidence type="ECO:0000313" key="6">
    <source>
        <dbReference type="Proteomes" id="UP001152599"/>
    </source>
</evidence>
<comment type="caution">
    <text evidence="5">The sequence shown here is derived from an EMBL/GenBank/DDBJ whole genome shotgun (WGS) entry which is preliminary data.</text>
</comment>
<dbReference type="PANTHER" id="PTHR42756">
    <property type="entry name" value="TRANSCRIPTIONAL REGULATOR, MARR"/>
    <property type="match status" value="1"/>
</dbReference>
<accession>A0A9X4MZ89</accession>
<organism evidence="5 6">
    <name type="scientific">Profundicola chukchiensis</name>
    <dbReference type="NCBI Taxonomy" id="2961959"/>
    <lineage>
        <taxon>Bacteria</taxon>
        <taxon>Pseudomonadati</taxon>
        <taxon>Bacteroidota</taxon>
        <taxon>Flavobacteriia</taxon>
        <taxon>Flavobacteriales</taxon>
        <taxon>Weeksellaceae</taxon>
        <taxon>Profundicola</taxon>
    </lineage>
</organism>
<dbReference type="Proteomes" id="UP001152599">
    <property type="component" value="Unassembled WGS sequence"/>
</dbReference>
<dbReference type="PANTHER" id="PTHR42756:SF1">
    <property type="entry name" value="TRANSCRIPTIONAL REPRESSOR OF EMRAB OPERON"/>
    <property type="match status" value="1"/>
</dbReference>
<sequence>MKYETLHAVISELEEFEKHKSDSQISLDSFRRWLNERFYQQESPLNLMEKVEVDSPLGLNYEIVKQLMLLNRYNKIIIKKGMEKYPELVNEDFTYLYRLLDYESLTKIQLIEKNAHEKQSGLEVIKRLIKYGLVTEFPDPNDGRSKRIMVTEKGKELFKETTQEVNLISNIITARLSIEEKEMLFKIVKKMNVLQHNIYLKYREDDISMIENFISGSNHKD</sequence>
<keyword evidence="1" id="KW-0805">Transcription regulation</keyword>
<dbReference type="SMART" id="SM00347">
    <property type="entry name" value="HTH_MARR"/>
    <property type="match status" value="1"/>
</dbReference>
<keyword evidence="6" id="KW-1185">Reference proteome</keyword>
<evidence type="ECO:0000256" key="1">
    <source>
        <dbReference type="ARBA" id="ARBA00023015"/>
    </source>
</evidence>
<dbReference type="AlphaFoldDB" id="A0A9X4MZ89"/>
<evidence type="ECO:0000259" key="4">
    <source>
        <dbReference type="PROSITE" id="PS50995"/>
    </source>
</evidence>
<gene>
    <name evidence="5" type="ORF">NMK71_08020</name>
</gene>
<evidence type="ECO:0000256" key="2">
    <source>
        <dbReference type="ARBA" id="ARBA00023125"/>
    </source>
</evidence>
<dbReference type="EMBL" id="JANCMU010000004">
    <property type="protein sequence ID" value="MDG4946357.1"/>
    <property type="molecule type" value="Genomic_DNA"/>
</dbReference>